<protein>
    <submittedName>
        <fullName evidence="2">Uncharacterized protein</fullName>
    </submittedName>
</protein>
<evidence type="ECO:0000313" key="3">
    <source>
        <dbReference type="Proteomes" id="UP000694892"/>
    </source>
</evidence>
<evidence type="ECO:0000313" key="2">
    <source>
        <dbReference type="EMBL" id="OCT95445.1"/>
    </source>
</evidence>
<evidence type="ECO:0000256" key="1">
    <source>
        <dbReference type="SAM" id="MobiDB-lite"/>
    </source>
</evidence>
<feature type="region of interest" description="Disordered" evidence="1">
    <location>
        <begin position="1"/>
        <end position="37"/>
    </location>
</feature>
<sequence>MGESEQRQTAASRLGAPESVGISTLEHGVKPPLSPQGKIYPFKVQMLDETLETIEVPTHLAYWGLEKYF</sequence>
<organism evidence="2 3">
    <name type="scientific">Xenopus laevis</name>
    <name type="common">African clawed frog</name>
    <dbReference type="NCBI Taxonomy" id="8355"/>
    <lineage>
        <taxon>Eukaryota</taxon>
        <taxon>Metazoa</taxon>
        <taxon>Chordata</taxon>
        <taxon>Craniata</taxon>
        <taxon>Vertebrata</taxon>
        <taxon>Euteleostomi</taxon>
        <taxon>Amphibia</taxon>
        <taxon>Batrachia</taxon>
        <taxon>Anura</taxon>
        <taxon>Pipoidea</taxon>
        <taxon>Pipidae</taxon>
        <taxon>Xenopodinae</taxon>
        <taxon>Xenopus</taxon>
        <taxon>Xenopus</taxon>
    </lineage>
</organism>
<dbReference type="OMA" id="PTHLAYW"/>
<name>A0A974DQB4_XENLA</name>
<gene>
    <name evidence="2" type="ORF">XELAEV_18013131mg</name>
</gene>
<accession>A0A974DQB4</accession>
<dbReference type="EMBL" id="CM004468">
    <property type="protein sequence ID" value="OCT95445.1"/>
    <property type="molecule type" value="Genomic_DNA"/>
</dbReference>
<dbReference type="AlphaFoldDB" id="A0A974DQB4"/>
<dbReference type="Proteomes" id="UP000694892">
    <property type="component" value="Chromosome 2L"/>
</dbReference>
<reference evidence="3" key="1">
    <citation type="journal article" date="2016" name="Nature">
        <title>Genome evolution in the allotetraploid frog Xenopus laevis.</title>
        <authorList>
            <person name="Session A.M."/>
            <person name="Uno Y."/>
            <person name="Kwon T."/>
            <person name="Chapman J.A."/>
            <person name="Toyoda A."/>
            <person name="Takahashi S."/>
            <person name="Fukui A."/>
            <person name="Hikosaka A."/>
            <person name="Suzuki A."/>
            <person name="Kondo M."/>
            <person name="van Heeringen S.J."/>
            <person name="Quigley I."/>
            <person name="Heinz S."/>
            <person name="Ogino H."/>
            <person name="Ochi H."/>
            <person name="Hellsten U."/>
            <person name="Lyons J.B."/>
            <person name="Simakov O."/>
            <person name="Putnam N."/>
            <person name="Stites J."/>
            <person name="Kuroki Y."/>
            <person name="Tanaka T."/>
            <person name="Michiue T."/>
            <person name="Watanabe M."/>
            <person name="Bogdanovic O."/>
            <person name="Lister R."/>
            <person name="Georgiou G."/>
            <person name="Paranjpe S.S."/>
            <person name="van Kruijsbergen I."/>
            <person name="Shu S."/>
            <person name="Carlson J."/>
            <person name="Kinoshita T."/>
            <person name="Ohta Y."/>
            <person name="Mawaribuchi S."/>
            <person name="Jenkins J."/>
            <person name="Grimwood J."/>
            <person name="Schmutz J."/>
            <person name="Mitros T."/>
            <person name="Mozaffari S.V."/>
            <person name="Suzuki Y."/>
            <person name="Haramoto Y."/>
            <person name="Yamamoto T.S."/>
            <person name="Takagi C."/>
            <person name="Heald R."/>
            <person name="Miller K."/>
            <person name="Haudenschild C."/>
            <person name="Kitzman J."/>
            <person name="Nakayama T."/>
            <person name="Izutsu Y."/>
            <person name="Robert J."/>
            <person name="Fortriede J."/>
            <person name="Burns K."/>
            <person name="Lotay V."/>
            <person name="Karimi K."/>
            <person name="Yasuoka Y."/>
            <person name="Dichmann D.S."/>
            <person name="Flajnik M.F."/>
            <person name="Houston D.W."/>
            <person name="Shendure J."/>
            <person name="DuPasquier L."/>
            <person name="Vize P.D."/>
            <person name="Zorn A.M."/>
            <person name="Ito M."/>
            <person name="Marcotte E.M."/>
            <person name="Wallingford J.B."/>
            <person name="Ito Y."/>
            <person name="Asashima M."/>
            <person name="Ueno N."/>
            <person name="Matsuda Y."/>
            <person name="Veenstra G.J."/>
            <person name="Fujiyama A."/>
            <person name="Harland R.M."/>
            <person name="Taira M."/>
            <person name="Rokhsar D.S."/>
        </authorList>
    </citation>
    <scope>NUCLEOTIDE SEQUENCE [LARGE SCALE GENOMIC DNA]</scope>
    <source>
        <strain evidence="3">J</strain>
    </source>
</reference>
<proteinExistence type="predicted"/>